<sequence>MSARLLTLACVLTDGSIRVVDELYRELDLLQRCIQSLVPGVLWPRAGTTE</sequence>
<dbReference type="EMBL" id="CP062175">
    <property type="protein sequence ID" value="WXK37998.1"/>
    <property type="molecule type" value="Genomic_DNA"/>
</dbReference>
<keyword evidence="1" id="KW-0614">Plasmid</keyword>
<name>A0ABZ2PSQ7_9BURK</name>
<dbReference type="RefSeq" id="WP_338910514.1">
    <property type="nucleotide sequence ID" value="NZ_CP062175.1"/>
</dbReference>
<dbReference type="Proteomes" id="UP001493153">
    <property type="component" value="Plasmid megaplasmid"/>
</dbReference>
<accession>A0ABZ2PSQ7</accession>
<evidence type="ECO:0000313" key="1">
    <source>
        <dbReference type="EMBL" id="WXK37998.1"/>
    </source>
</evidence>
<geneLocation type="plasmid" evidence="1 2">
    <name>megaplasmid</name>
</geneLocation>
<organism evidence="1 2">
    <name type="scientific">Mycetohabitans rhizoxinica</name>
    <dbReference type="NCBI Taxonomy" id="412963"/>
    <lineage>
        <taxon>Bacteria</taxon>
        <taxon>Pseudomonadati</taxon>
        <taxon>Pseudomonadota</taxon>
        <taxon>Betaproteobacteria</taxon>
        <taxon>Burkholderiales</taxon>
        <taxon>Burkholderiaceae</taxon>
        <taxon>Mycetohabitans</taxon>
    </lineage>
</organism>
<evidence type="ECO:0000313" key="2">
    <source>
        <dbReference type="Proteomes" id="UP001493153"/>
    </source>
</evidence>
<keyword evidence="2" id="KW-1185">Reference proteome</keyword>
<reference evidence="1 2" key="1">
    <citation type="submission" date="2020-09" db="EMBL/GenBank/DDBJ databases">
        <title>Genome sequences of Mycetohabitans spp.</title>
        <authorList>
            <person name="Carter M.E."/>
            <person name="Carpenter S.C.D."/>
            <person name="Bogdanove A.J."/>
        </authorList>
    </citation>
    <scope>NUCLEOTIDE SEQUENCE [LARGE SCALE GENOMIC DNA]</scope>
    <source>
        <strain evidence="1 2">B12</strain>
        <plasmid evidence="1 2">megaplasmid</plasmid>
    </source>
</reference>
<gene>
    <name evidence="1" type="ORF">IHE29_01230</name>
</gene>
<protein>
    <recommendedName>
        <fullName evidence="3">Transposase</fullName>
    </recommendedName>
</protein>
<evidence type="ECO:0008006" key="3">
    <source>
        <dbReference type="Google" id="ProtNLM"/>
    </source>
</evidence>
<proteinExistence type="predicted"/>